<keyword evidence="2" id="KW-1185">Reference proteome</keyword>
<comment type="caution">
    <text evidence="1">The sequence shown here is derived from an EMBL/GenBank/DDBJ whole genome shotgun (WGS) entry which is preliminary data.</text>
</comment>
<protein>
    <submittedName>
        <fullName evidence="1">Transcriptional regulator</fullName>
    </submittedName>
</protein>
<dbReference type="RefSeq" id="WP_192147540.1">
    <property type="nucleotide sequence ID" value="NZ_JACYXI010000003.1"/>
</dbReference>
<evidence type="ECO:0000313" key="1">
    <source>
        <dbReference type="EMBL" id="MBD8891412.1"/>
    </source>
</evidence>
<evidence type="ECO:0000313" key="2">
    <source>
        <dbReference type="Proteomes" id="UP000632063"/>
    </source>
</evidence>
<reference evidence="2" key="1">
    <citation type="submission" date="2020-09" db="EMBL/GenBank/DDBJ databases">
        <title>The genome sequence of strain Labrenzia suaedae 4C16A.</title>
        <authorList>
            <person name="Liu Y."/>
        </authorList>
    </citation>
    <scope>NUCLEOTIDE SEQUENCE [LARGE SCALE GENOMIC DNA]</scope>
    <source>
        <strain evidence="2">4C16A</strain>
    </source>
</reference>
<dbReference type="EMBL" id="JACYXI010000003">
    <property type="protein sequence ID" value="MBD8891412.1"/>
    <property type="molecule type" value="Genomic_DNA"/>
</dbReference>
<organism evidence="1 2">
    <name type="scientific">Roseibium litorale</name>
    <dbReference type="NCBI Taxonomy" id="2803841"/>
    <lineage>
        <taxon>Bacteria</taxon>
        <taxon>Pseudomonadati</taxon>
        <taxon>Pseudomonadota</taxon>
        <taxon>Alphaproteobacteria</taxon>
        <taxon>Hyphomicrobiales</taxon>
        <taxon>Stappiaceae</taxon>
        <taxon>Roseibium</taxon>
    </lineage>
</organism>
<gene>
    <name evidence="1" type="ORF">IG616_07635</name>
</gene>
<sequence length="95" mass="10599">MLGGLLKRLLGSSEPKAPKEETVIAYKEFEIIPSPRNVNGQWQIAGRIEKEGPDGVRLVHQFIRADTLPSEKDAIENMVRKAKLVIDQQGSSLFN</sequence>
<dbReference type="Pfam" id="PF10115">
    <property type="entry name" value="HlyU"/>
    <property type="match status" value="1"/>
</dbReference>
<dbReference type="Proteomes" id="UP000632063">
    <property type="component" value="Unassembled WGS sequence"/>
</dbReference>
<dbReference type="InterPro" id="IPR018772">
    <property type="entry name" value="Transcription_activator_HlyU"/>
</dbReference>
<reference evidence="1 2" key="2">
    <citation type="journal article" date="2021" name="Int. J. Syst. Evol. Microbiol.">
        <title>Roseibium litorale sp. nov., isolated from a tidal flat sediment and proposal for the reclassification of Labrenzia polysiphoniae as Roseibium polysiphoniae comb. nov.</title>
        <authorList>
            <person name="Liu Y."/>
            <person name="Pei T."/>
            <person name="Du J."/>
            <person name="Chao M."/>
            <person name="Deng M.R."/>
            <person name="Zhu H."/>
        </authorList>
    </citation>
    <scope>NUCLEOTIDE SEQUENCE [LARGE SCALE GENOMIC DNA]</scope>
    <source>
        <strain evidence="1 2">4C16A</strain>
    </source>
</reference>
<name>A0ABR9CKN3_9HYPH</name>
<accession>A0ABR9CKN3</accession>
<proteinExistence type="predicted"/>